<dbReference type="Pfam" id="PF00105">
    <property type="entry name" value="zf-C4"/>
    <property type="match status" value="1"/>
</dbReference>
<evidence type="ECO:0000256" key="8">
    <source>
        <dbReference type="ARBA" id="ARBA00023170"/>
    </source>
</evidence>
<protein>
    <recommendedName>
        <fullName evidence="14">Estrogen-related receptor</fullName>
    </recommendedName>
</protein>
<comment type="caution">
    <text evidence="12">The sequence shown here is derived from an EMBL/GenBank/DDBJ whole genome shotgun (WGS) entry which is preliminary data.</text>
</comment>
<evidence type="ECO:0000256" key="5">
    <source>
        <dbReference type="ARBA" id="ARBA00023015"/>
    </source>
</evidence>
<evidence type="ECO:0000256" key="2">
    <source>
        <dbReference type="ARBA" id="ARBA00022723"/>
    </source>
</evidence>
<evidence type="ECO:0000259" key="11">
    <source>
        <dbReference type="PROSITE" id="PS51843"/>
    </source>
</evidence>
<reference evidence="12" key="1">
    <citation type="journal article" date="2023" name="Insect Mol. Biol.">
        <title>Genome sequencing provides insights into the evolution of gene families encoding plant cell wall-degrading enzymes in longhorned beetles.</title>
        <authorList>
            <person name="Shin N.R."/>
            <person name="Okamura Y."/>
            <person name="Kirsch R."/>
            <person name="Pauchet Y."/>
        </authorList>
    </citation>
    <scope>NUCLEOTIDE SEQUENCE</scope>
    <source>
        <strain evidence="12">AMC_N1</strain>
    </source>
</reference>
<dbReference type="SUPFAM" id="SSF48508">
    <property type="entry name" value="Nuclear receptor ligand-binding domain"/>
    <property type="match status" value="1"/>
</dbReference>
<dbReference type="EMBL" id="JAPWTK010000002">
    <property type="protein sequence ID" value="KAJ8962539.1"/>
    <property type="molecule type" value="Genomic_DNA"/>
</dbReference>
<dbReference type="GO" id="GO:0043565">
    <property type="term" value="F:sequence-specific DNA binding"/>
    <property type="evidence" value="ECO:0007669"/>
    <property type="project" value="InterPro"/>
</dbReference>
<keyword evidence="7" id="KW-0804">Transcription</keyword>
<proteinExistence type="predicted"/>
<keyword evidence="3" id="KW-0863">Zinc-finger</keyword>
<dbReference type="InterPro" id="IPR000536">
    <property type="entry name" value="Nucl_hrmn_rcpt_lig-bd"/>
</dbReference>
<dbReference type="GO" id="GO:0005634">
    <property type="term" value="C:nucleus"/>
    <property type="evidence" value="ECO:0007669"/>
    <property type="project" value="UniProtKB-SubCell"/>
</dbReference>
<keyword evidence="9" id="KW-0539">Nucleus</keyword>
<feature type="domain" description="Nuclear receptor" evidence="10">
    <location>
        <begin position="67"/>
        <end position="101"/>
    </location>
</feature>
<keyword evidence="13" id="KW-1185">Reference proteome</keyword>
<dbReference type="InterPro" id="IPR013088">
    <property type="entry name" value="Znf_NHR/GATA"/>
</dbReference>
<dbReference type="PROSITE" id="PS51030">
    <property type="entry name" value="NUCLEAR_REC_DBD_2"/>
    <property type="match status" value="1"/>
</dbReference>
<dbReference type="Proteomes" id="UP001162162">
    <property type="component" value="Unassembled WGS sequence"/>
</dbReference>
<dbReference type="AlphaFoldDB" id="A0AAV8ZDK2"/>
<keyword evidence="8" id="KW-0675">Receptor</keyword>
<evidence type="ECO:0000313" key="13">
    <source>
        <dbReference type="Proteomes" id="UP001162162"/>
    </source>
</evidence>
<dbReference type="InterPro" id="IPR050200">
    <property type="entry name" value="Nuclear_hormone_rcpt_NR3"/>
</dbReference>
<evidence type="ECO:0000256" key="3">
    <source>
        <dbReference type="ARBA" id="ARBA00022771"/>
    </source>
</evidence>
<keyword evidence="4" id="KW-0862">Zinc</keyword>
<dbReference type="InterPro" id="IPR001723">
    <property type="entry name" value="Nuclear_hrmn_rcpt"/>
</dbReference>
<dbReference type="PANTHER" id="PTHR48092">
    <property type="entry name" value="KNIRPS-RELATED PROTEIN-RELATED"/>
    <property type="match status" value="1"/>
</dbReference>
<dbReference type="Pfam" id="PF00104">
    <property type="entry name" value="Hormone_recep"/>
    <property type="match status" value="1"/>
</dbReference>
<dbReference type="SMART" id="SM00399">
    <property type="entry name" value="ZnF_C4"/>
    <property type="match status" value="1"/>
</dbReference>
<organism evidence="12 13">
    <name type="scientific">Aromia moschata</name>
    <dbReference type="NCBI Taxonomy" id="1265417"/>
    <lineage>
        <taxon>Eukaryota</taxon>
        <taxon>Metazoa</taxon>
        <taxon>Ecdysozoa</taxon>
        <taxon>Arthropoda</taxon>
        <taxon>Hexapoda</taxon>
        <taxon>Insecta</taxon>
        <taxon>Pterygota</taxon>
        <taxon>Neoptera</taxon>
        <taxon>Endopterygota</taxon>
        <taxon>Coleoptera</taxon>
        <taxon>Polyphaga</taxon>
        <taxon>Cucujiformia</taxon>
        <taxon>Chrysomeloidea</taxon>
        <taxon>Cerambycidae</taxon>
        <taxon>Cerambycinae</taxon>
        <taxon>Callichromatini</taxon>
        <taxon>Aromia</taxon>
    </lineage>
</organism>
<dbReference type="InterPro" id="IPR001628">
    <property type="entry name" value="Znf_hrmn_rcpt"/>
</dbReference>
<name>A0AAV8ZDK2_9CUCU</name>
<feature type="domain" description="NR LBD" evidence="11">
    <location>
        <begin position="166"/>
        <end position="390"/>
    </location>
</feature>
<dbReference type="PROSITE" id="PS51843">
    <property type="entry name" value="NR_LBD"/>
    <property type="match status" value="1"/>
</dbReference>
<evidence type="ECO:0000256" key="9">
    <source>
        <dbReference type="ARBA" id="ARBA00023242"/>
    </source>
</evidence>
<evidence type="ECO:0000313" key="12">
    <source>
        <dbReference type="EMBL" id="KAJ8962539.1"/>
    </source>
</evidence>
<dbReference type="PRINTS" id="PR00398">
    <property type="entry name" value="STRDHORMONER"/>
</dbReference>
<dbReference type="Gene3D" id="3.30.50.10">
    <property type="entry name" value="Erythroid Transcription Factor GATA-1, subunit A"/>
    <property type="match status" value="1"/>
</dbReference>
<dbReference type="GO" id="GO:0008270">
    <property type="term" value="F:zinc ion binding"/>
    <property type="evidence" value="ECO:0007669"/>
    <property type="project" value="UniProtKB-KW"/>
</dbReference>
<evidence type="ECO:0000256" key="6">
    <source>
        <dbReference type="ARBA" id="ARBA00023125"/>
    </source>
</evidence>
<evidence type="ECO:0000256" key="4">
    <source>
        <dbReference type="ARBA" id="ARBA00022833"/>
    </source>
</evidence>
<evidence type="ECO:0000256" key="1">
    <source>
        <dbReference type="ARBA" id="ARBA00004123"/>
    </source>
</evidence>
<keyword evidence="6" id="KW-0238">DNA-binding</keyword>
<accession>A0AAV8ZDK2</accession>
<dbReference type="SMART" id="SM00430">
    <property type="entry name" value="HOLI"/>
    <property type="match status" value="1"/>
</dbReference>
<comment type="subcellular location">
    <subcellularLocation>
        <location evidence="1">Nucleus</location>
    </subcellularLocation>
</comment>
<dbReference type="InterPro" id="IPR035500">
    <property type="entry name" value="NHR-like_dom_sf"/>
</dbReference>
<evidence type="ECO:0008006" key="14">
    <source>
        <dbReference type="Google" id="ProtNLM"/>
    </source>
</evidence>
<gene>
    <name evidence="12" type="ORF">NQ318_000931</name>
</gene>
<dbReference type="Gene3D" id="1.10.565.10">
    <property type="entry name" value="Retinoid X Receptor"/>
    <property type="match status" value="1"/>
</dbReference>
<keyword evidence="5" id="KW-0805">Transcription regulation</keyword>
<dbReference type="SUPFAM" id="SSF57716">
    <property type="entry name" value="Glucocorticoid receptor-like (DNA-binding domain)"/>
    <property type="match status" value="1"/>
</dbReference>
<evidence type="ECO:0000259" key="10">
    <source>
        <dbReference type="PROSITE" id="PS51030"/>
    </source>
</evidence>
<dbReference type="GO" id="GO:0003700">
    <property type="term" value="F:DNA-binding transcription factor activity"/>
    <property type="evidence" value="ECO:0007669"/>
    <property type="project" value="InterPro"/>
</dbReference>
<keyword evidence="2" id="KW-0479">Metal-binding</keyword>
<evidence type="ECO:0000256" key="7">
    <source>
        <dbReference type="ARBA" id="ARBA00023163"/>
    </source>
</evidence>
<sequence>MYSPTTTVMSGFNHQVFEMLSWIIMKPVMKEKYDLLVVQNDSIAPQQHNLIQTQGWDTSKMQADACNIEYTCPASGECEINKRRRKACQACRFRKCLRSGMLKGRGPIGQGERREAEIQKESRQSVSGTSRVCAEAHVASGRSYLSHEHLLRDKIKATQLTSTDCANIKMLEALTACEPDCLEINTTLENSKHRTLSILSDLYDRELVGIIGWAKQIPGFTDLSLNDQMRLLQSTWAEILTLTLAFRSLPLMGLARLKFATDFTLDEKQSRDCGAIELYQTCRHVVERLDSLSILKEEYYLLKALVLTNSDVKLDEYQSLKKFRDTILAALSDALGILRPTGVVNQIQQLLLCMPALRQADHIVRRFWSDVHQQDLVPMNKLFLEMLEAYCR</sequence>